<organism evidence="1 2">
    <name type="scientific">Rangifer tarandus platyrhynchus</name>
    <name type="common">Svalbard reindeer</name>
    <dbReference type="NCBI Taxonomy" id="3082113"/>
    <lineage>
        <taxon>Eukaryota</taxon>
        <taxon>Metazoa</taxon>
        <taxon>Chordata</taxon>
        <taxon>Craniata</taxon>
        <taxon>Vertebrata</taxon>
        <taxon>Euteleostomi</taxon>
        <taxon>Mammalia</taxon>
        <taxon>Eutheria</taxon>
        <taxon>Laurasiatheria</taxon>
        <taxon>Artiodactyla</taxon>
        <taxon>Ruminantia</taxon>
        <taxon>Pecora</taxon>
        <taxon>Cervidae</taxon>
        <taxon>Odocoileinae</taxon>
        <taxon>Rangifer</taxon>
    </lineage>
</organism>
<accession>A0AC59YK82</accession>
<dbReference type="EMBL" id="OX596101">
    <property type="protein sequence ID" value="CAM9766119.1"/>
    <property type="molecule type" value="Genomic_DNA"/>
</dbReference>
<dbReference type="Proteomes" id="UP001162501">
    <property type="component" value="Chromosome 17"/>
</dbReference>
<sequence>MKQIKMNYSPGPPSHPLTSKQGMRSGSRGSGGQIKALWTRFTAVLVVHLGAVERKTVPTGGLWLLEPRSRRSQPHAASAGEKSLVPELPESVSSPLPLPRGSPPSPPPPSLLPPPRFHSIDFCCRSTFITDSPTGAKNSRLQIQGCGSRREAPLPSPEPACLVQPRRPVKRPAPGVPAWTAAPGVLDPWILQAQPCGGPAEPPLHLNVRPAGRHPGPPWPPELWLRHHFLLTTTAALS</sequence>
<gene>
    <name evidence="1" type="ORF">MRATA1EN22A_LOCUS7147</name>
</gene>
<proteinExistence type="predicted"/>
<evidence type="ECO:0000313" key="2">
    <source>
        <dbReference type="Proteomes" id="UP001162501"/>
    </source>
</evidence>
<protein>
    <submittedName>
        <fullName evidence="1">Uncharacterized protein</fullName>
    </submittedName>
</protein>
<reference evidence="1" key="1">
    <citation type="submission" date="2023-05" db="EMBL/GenBank/DDBJ databases">
        <authorList>
            <consortium name="ELIXIR-Norway"/>
        </authorList>
    </citation>
    <scope>NUCLEOTIDE SEQUENCE</scope>
</reference>
<reference evidence="1" key="2">
    <citation type="submission" date="2025-03" db="EMBL/GenBank/DDBJ databases">
        <authorList>
            <consortium name="ELIXIR-Norway"/>
            <consortium name="Elixir Norway"/>
        </authorList>
    </citation>
    <scope>NUCLEOTIDE SEQUENCE</scope>
</reference>
<name>A0AC59YK82_RANTA</name>
<evidence type="ECO:0000313" key="1">
    <source>
        <dbReference type="EMBL" id="CAM9766119.1"/>
    </source>
</evidence>